<evidence type="ECO:0000259" key="1">
    <source>
        <dbReference type="Pfam" id="PF01738"/>
    </source>
</evidence>
<dbReference type="PANTHER" id="PTHR46623:SF10">
    <property type="entry name" value="CARBOXYMETHYLENEBUTENOLIDASE HOMOLOG"/>
    <property type="match status" value="1"/>
</dbReference>
<feature type="domain" description="Dienelactone hydrolase" evidence="1">
    <location>
        <begin position="16"/>
        <end position="255"/>
    </location>
</feature>
<name>A0ABU4D0G4_9NOCA</name>
<organism evidence="2 3">
    <name type="scientific">Rhodococcus cerastii</name>
    <dbReference type="NCBI Taxonomy" id="908616"/>
    <lineage>
        <taxon>Bacteria</taxon>
        <taxon>Bacillati</taxon>
        <taxon>Actinomycetota</taxon>
        <taxon>Actinomycetes</taxon>
        <taxon>Mycobacteriales</taxon>
        <taxon>Nocardiaceae</taxon>
        <taxon>Rhodococcus</taxon>
    </lineage>
</organism>
<comment type="caution">
    <text evidence="2">The sequence shown here is derived from an EMBL/GenBank/DDBJ whole genome shotgun (WGS) entry which is preliminary data.</text>
</comment>
<evidence type="ECO:0000313" key="2">
    <source>
        <dbReference type="EMBL" id="MDV6303213.1"/>
    </source>
</evidence>
<accession>A0ABU4D0G4</accession>
<protein>
    <submittedName>
        <fullName evidence="2">Dienelactone hydrolase family protein</fullName>
        <ecNumber evidence="2">3.1.-.-</ecNumber>
    </submittedName>
</protein>
<dbReference type="InterPro" id="IPR029058">
    <property type="entry name" value="AB_hydrolase_fold"/>
</dbReference>
<dbReference type="EC" id="3.1.-.-" evidence="2"/>
<proteinExistence type="predicted"/>
<keyword evidence="3" id="KW-1185">Reference proteome</keyword>
<sequence length="260" mass="27647">MPSSHVQIPMTDGAADAFVTYPDGDGPHPAVLLYMDIFGVRPVLEAMARELAEHGYYVLVPNLFYRHGPAPVVELPELIDSESRPALVEKLMPLLAEHTADRARADAEDYLAFLDEQPAVGAGKVAVVGYCMGGVLAIRTAAAFPDRVSAAASFHPGKLVTDEPGSPHRLLLDVAATSDRSAGSTLAAVHIGHADGDMTPEALDELDGALDAAGLEYTSEVYPGAVHGFTMADTTAFDAAALQRHWDRLLPLLERTIRVG</sequence>
<dbReference type="InterPro" id="IPR002925">
    <property type="entry name" value="Dienelactn_hydro"/>
</dbReference>
<dbReference type="PANTHER" id="PTHR46623">
    <property type="entry name" value="CARBOXYMETHYLENEBUTENOLIDASE-RELATED"/>
    <property type="match status" value="1"/>
</dbReference>
<reference evidence="2 3" key="1">
    <citation type="submission" date="2023-10" db="EMBL/GenBank/DDBJ databases">
        <title>Development of a sustainable strategy for remediation of hydrocarbon-contaminated territories based on the waste exchange concept.</title>
        <authorList>
            <person name="Krivoruchko A."/>
        </authorList>
    </citation>
    <scope>NUCLEOTIDE SEQUENCE [LARGE SCALE GENOMIC DNA]</scope>
    <source>
        <strain evidence="2 3">IEGM 1327</strain>
    </source>
</reference>
<dbReference type="GO" id="GO:0016787">
    <property type="term" value="F:hydrolase activity"/>
    <property type="evidence" value="ECO:0007669"/>
    <property type="project" value="UniProtKB-KW"/>
</dbReference>
<dbReference type="Gene3D" id="3.40.50.1820">
    <property type="entry name" value="alpha/beta hydrolase"/>
    <property type="match status" value="1"/>
</dbReference>
<dbReference type="Proteomes" id="UP001186104">
    <property type="component" value="Unassembled WGS sequence"/>
</dbReference>
<gene>
    <name evidence="2" type="ORF">R3P93_11650</name>
</gene>
<evidence type="ECO:0000313" key="3">
    <source>
        <dbReference type="Proteomes" id="UP001186104"/>
    </source>
</evidence>
<keyword evidence="2" id="KW-0378">Hydrolase</keyword>
<dbReference type="Pfam" id="PF01738">
    <property type="entry name" value="DLH"/>
    <property type="match status" value="1"/>
</dbReference>
<dbReference type="InterPro" id="IPR051049">
    <property type="entry name" value="Dienelactone_hydrolase-like"/>
</dbReference>
<dbReference type="EMBL" id="JAWLKF010000004">
    <property type="protein sequence ID" value="MDV6303213.1"/>
    <property type="molecule type" value="Genomic_DNA"/>
</dbReference>
<dbReference type="SUPFAM" id="SSF53474">
    <property type="entry name" value="alpha/beta-Hydrolases"/>
    <property type="match status" value="1"/>
</dbReference>